<gene>
    <name evidence="1" type="ORF">GEOBRER4_n0820</name>
</gene>
<organism evidence="1 2">
    <name type="scientific">Citrifermentans bremense</name>
    <dbReference type="NCBI Taxonomy" id="60035"/>
    <lineage>
        <taxon>Bacteria</taxon>
        <taxon>Pseudomonadati</taxon>
        <taxon>Thermodesulfobacteriota</taxon>
        <taxon>Desulfuromonadia</taxon>
        <taxon>Geobacterales</taxon>
        <taxon>Geobacteraceae</taxon>
        <taxon>Citrifermentans</taxon>
    </lineage>
</organism>
<proteinExistence type="predicted"/>
<keyword evidence="2" id="KW-1185">Reference proteome</keyword>
<dbReference type="KEGG" id="gbn:GEOBRER4_07900"/>
<dbReference type="EMBL" id="AP023213">
    <property type="protein sequence ID" value="BCG46040.1"/>
    <property type="molecule type" value="Genomic_DNA"/>
</dbReference>
<sequence>MDIRQEKMEQLARIAFVKKIAEILISTEAVSRDKDFSTLCIDVARVVDEAEEHGIRTERLLGMYTHPAPGRQGQSL</sequence>
<protein>
    <submittedName>
        <fullName evidence="1">Uncharacterized protein</fullName>
    </submittedName>
</protein>
<dbReference type="RefSeq" id="WP_185244328.1">
    <property type="nucleotide sequence ID" value="NZ_AP023213.1"/>
</dbReference>
<evidence type="ECO:0000313" key="1">
    <source>
        <dbReference type="EMBL" id="BCG46040.1"/>
    </source>
</evidence>
<dbReference type="Proteomes" id="UP000515472">
    <property type="component" value="Chromosome"/>
</dbReference>
<evidence type="ECO:0000313" key="2">
    <source>
        <dbReference type="Proteomes" id="UP000515472"/>
    </source>
</evidence>
<reference evidence="1 2" key="1">
    <citation type="submission" date="2020-06" db="EMBL/GenBank/DDBJ databases">
        <title>Interaction of electrochemicaly active bacteria, Geobacter bremensis R4 on different carbon anode.</title>
        <authorList>
            <person name="Meng L."/>
            <person name="Yoshida N."/>
        </authorList>
    </citation>
    <scope>NUCLEOTIDE SEQUENCE [LARGE SCALE GENOMIC DNA]</scope>
    <source>
        <strain evidence="1 2">R4</strain>
    </source>
</reference>
<accession>A0A6S6LYP3</accession>
<dbReference type="AlphaFoldDB" id="A0A6S6LYP3"/>
<name>A0A6S6LYP3_9BACT</name>